<dbReference type="Gene3D" id="2.30.30.140">
    <property type="match status" value="2"/>
</dbReference>
<organism evidence="4 5">
    <name type="scientific">Peronospora belbahrii</name>
    <dbReference type="NCBI Taxonomy" id="622444"/>
    <lineage>
        <taxon>Eukaryota</taxon>
        <taxon>Sar</taxon>
        <taxon>Stramenopiles</taxon>
        <taxon>Oomycota</taxon>
        <taxon>Peronosporomycetes</taxon>
        <taxon>Peronosporales</taxon>
        <taxon>Peronosporaceae</taxon>
        <taxon>Peronospora</taxon>
    </lineage>
</organism>
<name>A0ABN8D1F4_9STRA</name>
<reference evidence="4 5" key="1">
    <citation type="submission" date="2021-11" db="EMBL/GenBank/DDBJ databases">
        <authorList>
            <person name="Islam A."/>
            <person name="Islam S."/>
            <person name="Flora M.S."/>
            <person name="Rahman M."/>
            <person name="Ziaur R.M."/>
            <person name="Epstein J.H."/>
            <person name="Hassan M."/>
            <person name="Klassen M."/>
            <person name="Woodard K."/>
            <person name="Webb A."/>
            <person name="Webby R.J."/>
            <person name="El Zowalaty M.E."/>
        </authorList>
    </citation>
    <scope>NUCLEOTIDE SEQUENCE [LARGE SCALE GENOMIC DNA]</scope>
    <source>
        <strain evidence="4">Pbs1</strain>
    </source>
</reference>
<dbReference type="EMBL" id="CAKLCB010000285">
    <property type="protein sequence ID" value="CAH0519257.1"/>
    <property type="molecule type" value="Genomic_DNA"/>
</dbReference>
<protein>
    <recommendedName>
        <fullName evidence="3">PWWP domain-containing protein</fullName>
    </recommendedName>
</protein>
<dbReference type="CDD" id="cd05162">
    <property type="entry name" value="PWWP"/>
    <property type="match status" value="1"/>
</dbReference>
<evidence type="ECO:0000313" key="5">
    <source>
        <dbReference type="Proteomes" id="UP001158986"/>
    </source>
</evidence>
<evidence type="ECO:0000256" key="2">
    <source>
        <dbReference type="SAM" id="MobiDB-lite"/>
    </source>
</evidence>
<dbReference type="InterPro" id="IPR000313">
    <property type="entry name" value="PWWP_dom"/>
</dbReference>
<sequence length="692" mass="77529">MNAQVSALQVGDWIDVVDDDGIWNVAQVLHLPTLETVEVTYDCWGDEYNEVLRRDSDRIAPYHTHTWAVKCWVKLATWPWWPALTTVRAPGSALGIYNLKLEERLLVDFLDRPEFTERSRCWVKKSSILAFQSNKTKILRHSKSKTKRKKGMTTEARSKSLACAMTLLAKCDAGEDFPEFVEGTLPVKFEHHFTMPTEELRKELGEEIWMRSFANNRVHHAATHAYTLSITEDSESNNEYNVGLLNSIDKTDVDATRARDISPNEGVHSFLLNAGTVPKNPKKRVEDNTLESIIFARTETATSPGKQSQVNCTNAPHYLDFVGSECREEHRDEKKSKLSIDTEELLIEPRRYGKTPKKLSKTIRSTSKLPPYIPHYARVIARSKPRDKEHTVPPSHSCDAPQPRLRVQKGVLSKVLPASDHDGQQPDAAMRSVLSCDSEYGDEITRPMKSLARLTIATLQADEKLRKVEAALERKLKELADKAVKAEELRTKCAALPKLRGDSQVSSLMPCSVGKTQGVVRENLPLGSSRHDSIDVAEVPTFAKRLSQSKIAARGLELALDDVVSRKQGQNLSAATTPAELNAIKAELLRSPQVQAAINRMERPSYGWMAPTGVSYRERSLLLNGSSGCSLKEVKSRYLKYLSVAEQSVLRSSQRSLSLPTGRSWGYDRGGIKTCTRSRLGLNGRCDSKPFR</sequence>
<evidence type="ECO:0000256" key="1">
    <source>
        <dbReference type="SAM" id="Coils"/>
    </source>
</evidence>
<feature type="domain" description="PWWP" evidence="3">
    <location>
        <begin position="72"/>
        <end position="134"/>
    </location>
</feature>
<comment type="caution">
    <text evidence="4">The sequence shown here is derived from an EMBL/GenBank/DDBJ whole genome shotgun (WGS) entry which is preliminary data.</text>
</comment>
<dbReference type="Proteomes" id="UP001158986">
    <property type="component" value="Unassembled WGS sequence"/>
</dbReference>
<gene>
    <name evidence="4" type="ORF">PBS001_LOCUS5789</name>
</gene>
<dbReference type="PROSITE" id="PS50812">
    <property type="entry name" value="PWWP"/>
    <property type="match status" value="1"/>
</dbReference>
<evidence type="ECO:0000313" key="4">
    <source>
        <dbReference type="EMBL" id="CAH0519257.1"/>
    </source>
</evidence>
<dbReference type="CDD" id="cd20104">
    <property type="entry name" value="MBT_PHF20L1-like"/>
    <property type="match status" value="1"/>
</dbReference>
<evidence type="ECO:0000259" key="3">
    <source>
        <dbReference type="PROSITE" id="PS50812"/>
    </source>
</evidence>
<feature type="coiled-coil region" evidence="1">
    <location>
        <begin position="462"/>
        <end position="492"/>
    </location>
</feature>
<accession>A0ABN8D1F4</accession>
<dbReference type="SUPFAM" id="SSF63748">
    <property type="entry name" value="Tudor/PWWP/MBT"/>
    <property type="match status" value="1"/>
</dbReference>
<feature type="region of interest" description="Disordered" evidence="2">
    <location>
        <begin position="383"/>
        <end position="402"/>
    </location>
</feature>
<keyword evidence="5" id="KW-1185">Reference proteome</keyword>
<proteinExistence type="predicted"/>
<keyword evidence="1" id="KW-0175">Coiled coil</keyword>